<dbReference type="EMBL" id="PPXC01000004">
    <property type="protein sequence ID" value="POH74206.1"/>
    <property type="molecule type" value="Genomic_DNA"/>
</dbReference>
<name>A0A2S3ZY45_ARTGL</name>
<evidence type="ECO:0000313" key="2">
    <source>
        <dbReference type="Proteomes" id="UP000237061"/>
    </source>
</evidence>
<keyword evidence="2" id="KW-1185">Reference proteome</keyword>
<gene>
    <name evidence="1" type="ORF">CVS27_06470</name>
</gene>
<reference evidence="1 2" key="1">
    <citation type="submission" date="2018-01" db="EMBL/GenBank/DDBJ databases">
        <title>Arthrobacter sp. nov., from glaciers in China.</title>
        <authorList>
            <person name="Liu Q."/>
            <person name="Xin Y.-H."/>
        </authorList>
    </citation>
    <scope>NUCLEOTIDE SEQUENCE [LARGE SCALE GENOMIC DNA]</scope>
    <source>
        <strain evidence="1 2">HLT2-12-2</strain>
    </source>
</reference>
<organism evidence="1 2">
    <name type="scientific">Arthrobacter glacialis</name>
    <dbReference type="NCBI Taxonomy" id="1664"/>
    <lineage>
        <taxon>Bacteria</taxon>
        <taxon>Bacillati</taxon>
        <taxon>Actinomycetota</taxon>
        <taxon>Actinomycetes</taxon>
        <taxon>Micrococcales</taxon>
        <taxon>Micrococcaceae</taxon>
        <taxon>Arthrobacter</taxon>
    </lineage>
</organism>
<evidence type="ECO:0000313" key="1">
    <source>
        <dbReference type="EMBL" id="POH74206.1"/>
    </source>
</evidence>
<proteinExistence type="predicted"/>
<dbReference type="Proteomes" id="UP000237061">
    <property type="component" value="Unassembled WGS sequence"/>
</dbReference>
<protein>
    <submittedName>
        <fullName evidence="1">DUF2797 domain-containing protein</fullName>
    </submittedName>
</protein>
<comment type="caution">
    <text evidence="1">The sequence shown here is derived from an EMBL/GenBank/DDBJ whole genome shotgun (WGS) entry which is preliminary data.</text>
</comment>
<sequence>MDGGLVRGVSWNAQGPALTLTTHDGDARLPLLPGQWLRFEVLSGDGVPARLCLGFTRVEESGQPQHFACPTGQGAERGFQCGACFAKDQMRLMHDFHRSGHAPPGLKAYLAQQHWLYIATFADGTTKVGTASERSKWSRLAEQGALVARYVARAQDGAVVRHLEDAVSTNLPPTQFVRGAAKFAALLHPRPPLHLEQTNKAMADVVREYVAGLALEGFEAVEEQWQRIGFSGAVAIPSRRTAYPQPLDSGRHGIRLDSMLGPTALAGLDGVDGAFLVDLGGLKGHKIRCGDYQTVVPALQESLF</sequence>
<dbReference type="AlphaFoldDB" id="A0A2S3ZY45"/>
<dbReference type="RefSeq" id="WP_103464915.1">
    <property type="nucleotide sequence ID" value="NZ_PPXC01000004.1"/>
</dbReference>
<accession>A0A2S3ZY45</accession>